<dbReference type="InterPro" id="IPR036653">
    <property type="entry name" value="CinA-like_C"/>
</dbReference>
<name>A0ABW3CRD3_9ACTN</name>
<evidence type="ECO:0000259" key="1">
    <source>
        <dbReference type="Pfam" id="PF02464"/>
    </source>
</evidence>
<evidence type="ECO:0000313" key="3">
    <source>
        <dbReference type="Proteomes" id="UP001597083"/>
    </source>
</evidence>
<evidence type="ECO:0000313" key="2">
    <source>
        <dbReference type="EMBL" id="MFD0856081.1"/>
    </source>
</evidence>
<dbReference type="InterPro" id="IPR008136">
    <property type="entry name" value="CinA_C"/>
</dbReference>
<feature type="non-terminal residue" evidence="2">
    <location>
        <position position="1"/>
    </location>
</feature>
<dbReference type="SUPFAM" id="SSF142433">
    <property type="entry name" value="CinA-like"/>
    <property type="match status" value="1"/>
</dbReference>
<protein>
    <submittedName>
        <fullName evidence="2">CinA family protein</fullName>
    </submittedName>
</protein>
<dbReference type="Pfam" id="PF02464">
    <property type="entry name" value="CinA"/>
    <property type="match status" value="1"/>
</dbReference>
<reference evidence="3" key="1">
    <citation type="journal article" date="2019" name="Int. J. Syst. Evol. Microbiol.">
        <title>The Global Catalogue of Microorganisms (GCM) 10K type strain sequencing project: providing services to taxonomists for standard genome sequencing and annotation.</title>
        <authorList>
            <consortium name="The Broad Institute Genomics Platform"/>
            <consortium name="The Broad Institute Genome Sequencing Center for Infectious Disease"/>
            <person name="Wu L."/>
            <person name="Ma J."/>
        </authorList>
    </citation>
    <scope>NUCLEOTIDE SEQUENCE [LARGE SCALE GENOMIC DNA]</scope>
    <source>
        <strain evidence="3">JCM 31696</strain>
    </source>
</reference>
<dbReference type="NCBIfam" id="TIGR00199">
    <property type="entry name" value="PncC_domain"/>
    <property type="match status" value="1"/>
</dbReference>
<dbReference type="Proteomes" id="UP001597083">
    <property type="component" value="Unassembled WGS sequence"/>
</dbReference>
<organism evidence="2 3">
    <name type="scientific">Actinomadura adrarensis</name>
    <dbReference type="NCBI Taxonomy" id="1819600"/>
    <lineage>
        <taxon>Bacteria</taxon>
        <taxon>Bacillati</taxon>
        <taxon>Actinomycetota</taxon>
        <taxon>Actinomycetes</taxon>
        <taxon>Streptosporangiales</taxon>
        <taxon>Thermomonosporaceae</taxon>
        <taxon>Actinomadura</taxon>
    </lineage>
</organism>
<comment type="caution">
    <text evidence="2">The sequence shown here is derived from an EMBL/GenBank/DDBJ whole genome shotgun (WGS) entry which is preliminary data.</text>
</comment>
<dbReference type="EMBL" id="JBHTIR010003947">
    <property type="protein sequence ID" value="MFD0856081.1"/>
    <property type="molecule type" value="Genomic_DNA"/>
</dbReference>
<keyword evidence="3" id="KW-1185">Reference proteome</keyword>
<sequence>SATVATAESLTGGLIGAELTRMPGSSATYAGGMVTYATALKRDMLGVPSALLEEHGAVHPEVAEVMATGVRERLGATYGVAVTGVAGPEPQDGRPVGTIFVAVATPTGKPRVVKPMLPVPGAGAEIRGVIRRMTVVHALEQLRRAILGLDEGPGAEPGQ</sequence>
<proteinExistence type="predicted"/>
<gene>
    <name evidence="2" type="ORF">ACFQ07_27835</name>
</gene>
<dbReference type="Gene3D" id="3.90.950.20">
    <property type="entry name" value="CinA-like"/>
    <property type="match status" value="1"/>
</dbReference>
<accession>A0ABW3CRD3</accession>
<feature type="domain" description="CinA C-terminal" evidence="1">
    <location>
        <begin position="2"/>
        <end position="145"/>
    </location>
</feature>